<organism evidence="1 2">
    <name type="scientific">Parelaphostrongylus tenuis</name>
    <name type="common">Meningeal worm</name>
    <dbReference type="NCBI Taxonomy" id="148309"/>
    <lineage>
        <taxon>Eukaryota</taxon>
        <taxon>Metazoa</taxon>
        <taxon>Ecdysozoa</taxon>
        <taxon>Nematoda</taxon>
        <taxon>Chromadorea</taxon>
        <taxon>Rhabditida</taxon>
        <taxon>Rhabditina</taxon>
        <taxon>Rhabditomorpha</taxon>
        <taxon>Strongyloidea</taxon>
        <taxon>Metastrongylidae</taxon>
        <taxon>Parelaphostrongylus</taxon>
    </lineage>
</organism>
<name>A0AAD5QFV4_PARTN</name>
<gene>
    <name evidence="1" type="ORF">KIN20_003136</name>
</gene>
<dbReference type="EMBL" id="JAHQIW010000411">
    <property type="protein sequence ID" value="KAJ1347949.1"/>
    <property type="molecule type" value="Genomic_DNA"/>
</dbReference>
<keyword evidence="2" id="KW-1185">Reference proteome</keyword>
<comment type="caution">
    <text evidence="1">The sequence shown here is derived from an EMBL/GenBank/DDBJ whole genome shotgun (WGS) entry which is preliminary data.</text>
</comment>
<proteinExistence type="predicted"/>
<reference evidence="1" key="1">
    <citation type="submission" date="2021-06" db="EMBL/GenBank/DDBJ databases">
        <title>Parelaphostrongylus tenuis whole genome reference sequence.</title>
        <authorList>
            <person name="Garwood T.J."/>
            <person name="Larsen P.A."/>
            <person name="Fountain-Jones N.M."/>
            <person name="Garbe J.R."/>
            <person name="Macchietto M.G."/>
            <person name="Kania S.A."/>
            <person name="Gerhold R.W."/>
            <person name="Richards J.E."/>
            <person name="Wolf T.M."/>
        </authorList>
    </citation>
    <scope>NUCLEOTIDE SEQUENCE</scope>
    <source>
        <strain evidence="1">MNPRO001-30</strain>
        <tissue evidence="1">Meninges</tissue>
    </source>
</reference>
<accession>A0AAD5QFV4</accession>
<dbReference type="AlphaFoldDB" id="A0AAD5QFV4"/>
<evidence type="ECO:0000313" key="2">
    <source>
        <dbReference type="Proteomes" id="UP001196413"/>
    </source>
</evidence>
<sequence>MDLSYYKRKVALNCMMSSSSALAKQYNVNEKHDTNAKVLAGLSQFRTEFPSKMLTLHLKASIK</sequence>
<evidence type="ECO:0000313" key="1">
    <source>
        <dbReference type="EMBL" id="KAJ1347949.1"/>
    </source>
</evidence>
<protein>
    <submittedName>
        <fullName evidence="1">Uncharacterized protein</fullName>
    </submittedName>
</protein>
<dbReference type="Proteomes" id="UP001196413">
    <property type="component" value="Unassembled WGS sequence"/>
</dbReference>